<feature type="domain" description="Histidine kinase" evidence="14">
    <location>
        <begin position="766"/>
        <end position="976"/>
    </location>
</feature>
<name>A0ABT6CK76_9SPHN</name>
<dbReference type="PROSITE" id="PS50110">
    <property type="entry name" value="RESPONSE_REGULATORY"/>
    <property type="match status" value="1"/>
</dbReference>
<feature type="transmembrane region" description="Helical" evidence="13">
    <location>
        <begin position="436"/>
        <end position="455"/>
    </location>
</feature>
<sequence length="1115" mass="118171">MSLGLAAWIALCLIGVLFGVAAVFEARANAARARPRLRHMAYTLALGVYCSSWTFYGAVGSAVREGWNFLPIYLAPALLMAFAPGFLRKLAEAVEQEKATTISDFIAARFGHDAGMARLVTVTAMCGMVPYVALQLRSIGIAIVAVTGRVGAEPWVMAAASAVLALFAILFGARRYEVAGRNEGMLFSVALESLIKLAALLIVAGVALWVIAIAPEPWVRFGWAELSRRFAPEHLGLESVVIGLVSAMAILVLPRQFYIALAEAQDPADLPRARWGAAGYVAAMAGLIIPIALAGLVALPGDVPPDLFVLRLPEAAGQHWAVVAALLGGISSAAAMVIVDSTALATMVSNDLIFPAVLRSGGRVDEAGDIGRRMLLVRRVAIVIGIALSLAWALLLPPRSSLASIGLVAFAAMAQFTPHLLLGVIGTGRDALAGKASLATGFALWLWTLALPPILPPEWLAGLAQTPLDPLRLFGIGHATPLVHGVAWSLSANLIVLLLTEAGTDPRRRLPRMVRGARPVRNQGELAQLAARFIGEDRVEEAFPPALHAAPVDRVAARRAQDLIAGVVGASSARALVASALAGGQLGLDDVTRLLDEGGQSLRFSRQLLAATFENLPSGISVVDADLNLVAWNARYVELFDYPPGMVRAGVPVADLIRHNIARGDYPRPVEAEVEHRLQRLRERRPYVSERIRKDGRVIKSVGGPMPGGGYLTSFTDVTGEAAARAELRATLEQLETRVEERTRALSEANLRLAESGREKTRFLAAASHDLLQPLHAARLFSSALERQVADGPKKSLVARVDRSIVAAENLLRALLDISKLDAGGIQPNPEVVALGPLVRDIAEGIRPLAEEKGLRLMVGPAFGVVETDPGLLRSVLQNLLSNAVRYTERGGILIGVRRREGALRIDVVDTGVGIPPDQRQAIFAEFTRLGHVEAEGLGLGLAIVERIARLLGLGIDLASRQGHGSRFSVTIAESAQPAGEAEPARSPAGVPARPLRVLVVDNDPAILEASTALLEALGHGVVAATGTAQALEMAPDAEVALVDYNLDDGEDGLALADALRRARPGMAIAMITAESGAALKRKAQRRDIAFFTKPVDPAALESFLASASVREVEA</sequence>
<dbReference type="Gene3D" id="1.10.287.130">
    <property type="match status" value="1"/>
</dbReference>
<dbReference type="Gene3D" id="3.30.450.20">
    <property type="entry name" value="PAS domain"/>
    <property type="match status" value="1"/>
</dbReference>
<evidence type="ECO:0000256" key="2">
    <source>
        <dbReference type="ARBA" id="ARBA00004141"/>
    </source>
</evidence>
<dbReference type="InterPro" id="IPR000014">
    <property type="entry name" value="PAS"/>
</dbReference>
<dbReference type="PRINTS" id="PR00344">
    <property type="entry name" value="BCTRLSENSOR"/>
</dbReference>
<dbReference type="SMART" id="SM00448">
    <property type="entry name" value="REC"/>
    <property type="match status" value="1"/>
</dbReference>
<keyword evidence="7 13" id="KW-0812">Transmembrane</keyword>
<comment type="similarity">
    <text evidence="3">Belongs to the sodium:solute symporter (SSF) (TC 2.A.21) family.</text>
</comment>
<feature type="transmembrane region" description="Helical" evidence="13">
    <location>
        <begin position="6"/>
        <end position="28"/>
    </location>
</feature>
<dbReference type="EMBL" id="JAROCY010000004">
    <property type="protein sequence ID" value="MDF8332747.1"/>
    <property type="molecule type" value="Genomic_DNA"/>
</dbReference>
<dbReference type="PANTHER" id="PTHR43047:SF9">
    <property type="entry name" value="HISTIDINE KINASE"/>
    <property type="match status" value="1"/>
</dbReference>
<dbReference type="SMART" id="SM00388">
    <property type="entry name" value="HisKA"/>
    <property type="match status" value="1"/>
</dbReference>
<evidence type="ECO:0000256" key="5">
    <source>
        <dbReference type="ARBA" id="ARBA00022553"/>
    </source>
</evidence>
<comment type="caution">
    <text evidence="17">The sequence shown here is derived from an EMBL/GenBank/DDBJ whole genome shotgun (WGS) entry which is preliminary data.</text>
</comment>
<feature type="transmembrane region" description="Helical" evidence="13">
    <location>
        <begin position="275"/>
        <end position="299"/>
    </location>
</feature>
<evidence type="ECO:0000259" key="15">
    <source>
        <dbReference type="PROSITE" id="PS50110"/>
    </source>
</evidence>
<dbReference type="PROSITE" id="PS50112">
    <property type="entry name" value="PAS"/>
    <property type="match status" value="1"/>
</dbReference>
<dbReference type="Pfam" id="PF12860">
    <property type="entry name" value="PAS_7"/>
    <property type="match status" value="1"/>
</dbReference>
<dbReference type="RefSeq" id="WP_277275948.1">
    <property type="nucleotide sequence ID" value="NZ_JAROCY010000004.1"/>
</dbReference>
<evidence type="ECO:0000313" key="17">
    <source>
        <dbReference type="EMBL" id="MDF8332747.1"/>
    </source>
</evidence>
<dbReference type="SUPFAM" id="SSF47384">
    <property type="entry name" value="Homodimeric domain of signal transducing histidine kinase"/>
    <property type="match status" value="1"/>
</dbReference>
<dbReference type="SUPFAM" id="SSF55785">
    <property type="entry name" value="PYP-like sensor domain (PAS domain)"/>
    <property type="match status" value="1"/>
</dbReference>
<dbReference type="InterPro" id="IPR004358">
    <property type="entry name" value="Sig_transdc_His_kin-like_C"/>
</dbReference>
<evidence type="ECO:0000256" key="12">
    <source>
        <dbReference type="SAM" id="Coils"/>
    </source>
</evidence>
<keyword evidence="12" id="KW-0175">Coiled coil</keyword>
<keyword evidence="9 13" id="KW-1133">Transmembrane helix</keyword>
<dbReference type="PROSITE" id="PS50283">
    <property type="entry name" value="NA_SOLUT_SYMP_3"/>
    <property type="match status" value="1"/>
</dbReference>
<feature type="transmembrane region" description="Helical" evidence="13">
    <location>
        <begin position="40"/>
        <end position="63"/>
    </location>
</feature>
<evidence type="ECO:0000313" key="18">
    <source>
        <dbReference type="Proteomes" id="UP001222770"/>
    </source>
</evidence>
<reference evidence="17 18" key="1">
    <citation type="submission" date="2023-03" db="EMBL/GenBank/DDBJ databases">
        <title>Novosphingobium cyanobacteriorum sp. nov., isolated from a eutrophic reservoir during the Microcystis bloom period.</title>
        <authorList>
            <person name="Kang M."/>
            <person name="Le V."/>
            <person name="Ko S.-R."/>
            <person name="Lee S.-A."/>
            <person name="Ahn C.-Y."/>
        </authorList>
    </citation>
    <scope>NUCLEOTIDE SEQUENCE [LARGE SCALE GENOMIC DNA]</scope>
    <source>
        <strain evidence="17 18">HBC54</strain>
    </source>
</reference>
<dbReference type="PROSITE" id="PS50109">
    <property type="entry name" value="HIS_KIN"/>
    <property type="match status" value="1"/>
</dbReference>
<dbReference type="InterPro" id="IPR001789">
    <property type="entry name" value="Sig_transdc_resp-reg_receiver"/>
</dbReference>
<feature type="coiled-coil region" evidence="12">
    <location>
        <begin position="725"/>
        <end position="752"/>
    </location>
</feature>
<dbReference type="SUPFAM" id="SSF55874">
    <property type="entry name" value="ATPase domain of HSP90 chaperone/DNA topoisomerase II/histidine kinase"/>
    <property type="match status" value="1"/>
</dbReference>
<organism evidence="17 18">
    <name type="scientific">Novosphingobium cyanobacteriorum</name>
    <dbReference type="NCBI Taxonomy" id="3024215"/>
    <lineage>
        <taxon>Bacteria</taxon>
        <taxon>Pseudomonadati</taxon>
        <taxon>Pseudomonadota</taxon>
        <taxon>Alphaproteobacteria</taxon>
        <taxon>Sphingomonadales</taxon>
        <taxon>Sphingomonadaceae</taxon>
        <taxon>Novosphingobium</taxon>
    </lineage>
</organism>
<evidence type="ECO:0000259" key="16">
    <source>
        <dbReference type="PROSITE" id="PS50112"/>
    </source>
</evidence>
<comment type="catalytic activity">
    <reaction evidence="1">
        <text>ATP + protein L-histidine = ADP + protein N-phospho-L-histidine.</text>
        <dbReference type="EC" id="2.7.13.3"/>
    </reaction>
</comment>
<dbReference type="CDD" id="cd00156">
    <property type="entry name" value="REC"/>
    <property type="match status" value="1"/>
</dbReference>
<dbReference type="InterPro" id="IPR003661">
    <property type="entry name" value="HisK_dim/P_dom"/>
</dbReference>
<keyword evidence="5 11" id="KW-0597">Phosphoprotein</keyword>
<evidence type="ECO:0000256" key="4">
    <source>
        <dbReference type="ARBA" id="ARBA00012438"/>
    </source>
</evidence>
<dbReference type="InterPro" id="IPR005467">
    <property type="entry name" value="His_kinase_dom"/>
</dbReference>
<evidence type="ECO:0000256" key="8">
    <source>
        <dbReference type="ARBA" id="ARBA00022777"/>
    </source>
</evidence>
<dbReference type="InterPro" id="IPR038377">
    <property type="entry name" value="Na/Glc_symporter_sf"/>
</dbReference>
<dbReference type="InterPro" id="IPR011006">
    <property type="entry name" value="CheY-like_superfamily"/>
</dbReference>
<keyword evidence="8 17" id="KW-0418">Kinase</keyword>
<protein>
    <recommendedName>
        <fullName evidence="4">histidine kinase</fullName>
        <ecNumber evidence="4">2.7.13.3</ecNumber>
    </recommendedName>
</protein>
<evidence type="ECO:0000256" key="10">
    <source>
        <dbReference type="ARBA" id="ARBA00023136"/>
    </source>
</evidence>
<evidence type="ECO:0000256" key="13">
    <source>
        <dbReference type="SAM" id="Phobius"/>
    </source>
</evidence>
<proteinExistence type="inferred from homology"/>
<dbReference type="InterPro" id="IPR036097">
    <property type="entry name" value="HisK_dim/P_sf"/>
</dbReference>
<keyword evidence="6" id="KW-0808">Transferase</keyword>
<evidence type="ECO:0000256" key="9">
    <source>
        <dbReference type="ARBA" id="ARBA00022989"/>
    </source>
</evidence>
<feature type="transmembrane region" description="Helical" evidence="13">
    <location>
        <begin position="376"/>
        <end position="396"/>
    </location>
</feature>
<dbReference type="SUPFAM" id="SSF52172">
    <property type="entry name" value="CheY-like"/>
    <property type="match status" value="1"/>
</dbReference>
<feature type="transmembrane region" description="Helical" evidence="13">
    <location>
        <begin position="319"/>
        <end position="339"/>
    </location>
</feature>
<dbReference type="SMART" id="SM00091">
    <property type="entry name" value="PAS"/>
    <property type="match status" value="1"/>
</dbReference>
<dbReference type="Gene3D" id="1.20.1730.10">
    <property type="entry name" value="Sodium/glucose cotransporter"/>
    <property type="match status" value="1"/>
</dbReference>
<dbReference type="EC" id="2.7.13.3" evidence="4"/>
<dbReference type="SMART" id="SM00387">
    <property type="entry name" value="HATPase_c"/>
    <property type="match status" value="1"/>
</dbReference>
<feature type="transmembrane region" description="Helical" evidence="13">
    <location>
        <begin position="69"/>
        <end position="87"/>
    </location>
</feature>
<evidence type="ECO:0000256" key="11">
    <source>
        <dbReference type="PROSITE-ProRule" id="PRU00169"/>
    </source>
</evidence>
<feature type="modified residue" description="4-aspartylphosphate" evidence="11">
    <location>
        <position position="1044"/>
    </location>
</feature>
<feature type="domain" description="PAS" evidence="16">
    <location>
        <begin position="605"/>
        <end position="644"/>
    </location>
</feature>
<dbReference type="PANTHER" id="PTHR43047">
    <property type="entry name" value="TWO-COMPONENT HISTIDINE PROTEIN KINASE"/>
    <property type="match status" value="1"/>
</dbReference>
<dbReference type="CDD" id="cd00082">
    <property type="entry name" value="HisKA"/>
    <property type="match status" value="1"/>
</dbReference>
<comment type="subcellular location">
    <subcellularLocation>
        <location evidence="2">Membrane</location>
        <topology evidence="2">Multi-pass membrane protein</topology>
    </subcellularLocation>
</comment>
<dbReference type="Pfam" id="PF00072">
    <property type="entry name" value="Response_reg"/>
    <property type="match status" value="1"/>
</dbReference>
<dbReference type="CDD" id="cd00130">
    <property type="entry name" value="PAS"/>
    <property type="match status" value="1"/>
</dbReference>
<dbReference type="Pfam" id="PF00512">
    <property type="entry name" value="HisKA"/>
    <property type="match status" value="1"/>
</dbReference>
<feature type="transmembrane region" description="Helical" evidence="13">
    <location>
        <begin position="155"/>
        <end position="173"/>
    </location>
</feature>
<dbReference type="InterPro" id="IPR035965">
    <property type="entry name" value="PAS-like_dom_sf"/>
</dbReference>
<dbReference type="Gene3D" id="3.30.565.10">
    <property type="entry name" value="Histidine kinase-like ATPase, C-terminal domain"/>
    <property type="match status" value="1"/>
</dbReference>
<evidence type="ECO:0000256" key="3">
    <source>
        <dbReference type="ARBA" id="ARBA00006434"/>
    </source>
</evidence>
<dbReference type="GO" id="GO:0016301">
    <property type="term" value="F:kinase activity"/>
    <property type="evidence" value="ECO:0007669"/>
    <property type="project" value="UniProtKB-KW"/>
</dbReference>
<keyword evidence="18" id="KW-1185">Reference proteome</keyword>
<dbReference type="Gene3D" id="3.40.50.2300">
    <property type="match status" value="1"/>
</dbReference>
<evidence type="ECO:0000259" key="14">
    <source>
        <dbReference type="PROSITE" id="PS50109"/>
    </source>
</evidence>
<feature type="domain" description="Response regulatory" evidence="15">
    <location>
        <begin position="997"/>
        <end position="1109"/>
    </location>
</feature>
<gene>
    <name evidence="17" type="ORF">POM99_06020</name>
</gene>
<evidence type="ECO:0000256" key="1">
    <source>
        <dbReference type="ARBA" id="ARBA00000085"/>
    </source>
</evidence>
<dbReference type="InterPro" id="IPR003594">
    <property type="entry name" value="HATPase_dom"/>
</dbReference>
<feature type="transmembrane region" description="Helical" evidence="13">
    <location>
        <begin position="402"/>
        <end position="424"/>
    </location>
</feature>
<dbReference type="Pfam" id="PF02518">
    <property type="entry name" value="HATPase_c"/>
    <property type="match status" value="1"/>
</dbReference>
<feature type="transmembrane region" description="Helical" evidence="13">
    <location>
        <begin position="194"/>
        <end position="214"/>
    </location>
</feature>
<evidence type="ECO:0000256" key="7">
    <source>
        <dbReference type="ARBA" id="ARBA00022692"/>
    </source>
</evidence>
<evidence type="ECO:0000256" key="6">
    <source>
        <dbReference type="ARBA" id="ARBA00022679"/>
    </source>
</evidence>
<feature type="transmembrane region" description="Helical" evidence="13">
    <location>
        <begin position="234"/>
        <end position="254"/>
    </location>
</feature>
<feature type="transmembrane region" description="Helical" evidence="13">
    <location>
        <begin position="119"/>
        <end position="143"/>
    </location>
</feature>
<keyword evidence="10 13" id="KW-0472">Membrane</keyword>
<dbReference type="InterPro" id="IPR036890">
    <property type="entry name" value="HATPase_C_sf"/>
</dbReference>
<dbReference type="InterPro" id="IPR001734">
    <property type="entry name" value="Na/solute_symporter"/>
</dbReference>
<dbReference type="Proteomes" id="UP001222770">
    <property type="component" value="Unassembled WGS sequence"/>
</dbReference>
<accession>A0ABT6CK76</accession>